<protein>
    <recommendedName>
        <fullName evidence="5">ABC transporter substrate-binding protein</fullName>
    </recommendedName>
</protein>
<name>A0A2R5EQX8_9BACL</name>
<proteinExistence type="predicted"/>
<feature type="chain" id="PRO_5039582976" description="ABC transporter substrate-binding protein" evidence="2">
    <location>
        <begin position="28"/>
        <end position="547"/>
    </location>
</feature>
<evidence type="ECO:0000313" key="4">
    <source>
        <dbReference type="Proteomes" id="UP000245202"/>
    </source>
</evidence>
<organism evidence="3 4">
    <name type="scientific">Paenibacillus agaridevorans</name>
    <dbReference type="NCBI Taxonomy" id="171404"/>
    <lineage>
        <taxon>Bacteria</taxon>
        <taxon>Bacillati</taxon>
        <taxon>Bacillota</taxon>
        <taxon>Bacilli</taxon>
        <taxon>Bacillales</taxon>
        <taxon>Paenibacillaceae</taxon>
        <taxon>Paenibacillus</taxon>
    </lineage>
</organism>
<sequence length="547" mass="60137">MANNTRSPLWRKQAVMLVLASALIAGCSGNTGNNNNSAPNTGTPTNSAAPSPGDSSASSEPISLTYWTGLNAFAARSLKEYGESLFYQELEKRTNVKVKFEHPAVGSEAEQFNLLIASGKLPDVIEYNFTTYPGGPEKAISDKVIIPLNDIVEQHAPNLKAYLDANPEMKKEISTDNGTIYAFPALGTGNSNVSSGLVLRKDWLDELGLGVPETIEEWTNVLTQFKEKKGAKTPLTMTLAEFKSERFNGAFGIGIGFYLDGGQVKYGPIEPGYKDYLTQLNAWYKDGLLDPDFATQDGAAKDAKATNGSAGAFPAFIGSAMGKYLTANKDSNPAYDLVAAQHPVLNKGEEPRFFTAAYDYRGENSAGITPANKNAERTAAWLDYLYSEEGNLLKSFGVEGTTYTLEGDYPKYTDLIVNNPDGLSIGDAMAKYLRVSTPSPGFVGDDRYTEQYYSFDQQKHAVKLFNQYYDNLKDTRLPRVTPTVDEGQELSSIMAEVNTYFEEMFMQFVMGAAPIAEFDGYTAQLKKMGIERAIEIYQSAYERYMKR</sequence>
<comment type="caution">
    <text evidence="3">The sequence shown here is derived from an EMBL/GenBank/DDBJ whole genome shotgun (WGS) entry which is preliminary data.</text>
</comment>
<keyword evidence="4" id="KW-1185">Reference proteome</keyword>
<dbReference type="Gene3D" id="3.40.190.10">
    <property type="entry name" value="Periplasmic binding protein-like II"/>
    <property type="match status" value="2"/>
</dbReference>
<evidence type="ECO:0000256" key="1">
    <source>
        <dbReference type="SAM" id="MobiDB-lite"/>
    </source>
</evidence>
<keyword evidence="2" id="KW-0732">Signal</keyword>
<dbReference type="PROSITE" id="PS51257">
    <property type="entry name" value="PROKAR_LIPOPROTEIN"/>
    <property type="match status" value="1"/>
</dbReference>
<evidence type="ECO:0008006" key="5">
    <source>
        <dbReference type="Google" id="ProtNLM"/>
    </source>
</evidence>
<evidence type="ECO:0000313" key="3">
    <source>
        <dbReference type="EMBL" id="GBG09116.1"/>
    </source>
</evidence>
<dbReference type="EMBL" id="BDQX01000196">
    <property type="protein sequence ID" value="GBG09116.1"/>
    <property type="molecule type" value="Genomic_DNA"/>
</dbReference>
<gene>
    <name evidence="3" type="ORF">PAT3040_03746</name>
</gene>
<dbReference type="RefSeq" id="WP_181376711.1">
    <property type="nucleotide sequence ID" value="NZ_BDQX01000196.1"/>
</dbReference>
<dbReference type="AlphaFoldDB" id="A0A2R5EQX8"/>
<feature type="region of interest" description="Disordered" evidence="1">
    <location>
        <begin position="34"/>
        <end position="57"/>
    </location>
</feature>
<dbReference type="SUPFAM" id="SSF53850">
    <property type="entry name" value="Periplasmic binding protein-like II"/>
    <property type="match status" value="1"/>
</dbReference>
<dbReference type="Proteomes" id="UP000245202">
    <property type="component" value="Unassembled WGS sequence"/>
</dbReference>
<reference evidence="3 4" key="1">
    <citation type="submission" date="2017-08" db="EMBL/GenBank/DDBJ databases">
        <title>Substantial Increase in Enzyme Production by Combined Drug-Resistance Mutations in Paenibacillus agaridevorans.</title>
        <authorList>
            <person name="Tanaka Y."/>
            <person name="Funane K."/>
            <person name="Hosaka T."/>
            <person name="Shiwa Y."/>
            <person name="Fujita N."/>
            <person name="Miyazaki T."/>
            <person name="Yoshikawa H."/>
            <person name="Murakami K."/>
            <person name="Kasahara K."/>
            <person name="Inaoka T."/>
            <person name="Hiraga Y."/>
            <person name="Ochi K."/>
        </authorList>
    </citation>
    <scope>NUCLEOTIDE SEQUENCE [LARGE SCALE GENOMIC DNA]</scope>
    <source>
        <strain evidence="3 4">T-3040</strain>
    </source>
</reference>
<dbReference type="Pfam" id="PF13416">
    <property type="entry name" value="SBP_bac_8"/>
    <property type="match status" value="1"/>
</dbReference>
<feature type="signal peptide" evidence="2">
    <location>
        <begin position="1"/>
        <end position="27"/>
    </location>
</feature>
<accession>A0A2R5EQX8</accession>
<dbReference type="InterPro" id="IPR006059">
    <property type="entry name" value="SBP"/>
</dbReference>
<evidence type="ECO:0000256" key="2">
    <source>
        <dbReference type="SAM" id="SignalP"/>
    </source>
</evidence>